<accession>A0A218W4H0</accession>
<reference evidence="2" key="1">
    <citation type="journal article" date="2017" name="Plant J.">
        <title>The pomegranate (Punica granatum L.) genome and the genomics of punicalagin biosynthesis.</title>
        <authorList>
            <person name="Qin G."/>
            <person name="Xu C."/>
            <person name="Ming R."/>
            <person name="Tang H."/>
            <person name="Guyot R."/>
            <person name="Kramer E.M."/>
            <person name="Hu Y."/>
            <person name="Yi X."/>
            <person name="Qi Y."/>
            <person name="Xu X."/>
            <person name="Gao Z."/>
            <person name="Pan H."/>
            <person name="Jian J."/>
            <person name="Tian Y."/>
            <person name="Yue Z."/>
            <person name="Xu Y."/>
        </authorList>
    </citation>
    <scope>NUCLEOTIDE SEQUENCE [LARGE SCALE GENOMIC DNA]</scope>
    <source>
        <strain evidence="2">cv. Dabenzi</strain>
    </source>
</reference>
<dbReference type="CDD" id="cd03443">
    <property type="entry name" value="PaaI_thioesterase"/>
    <property type="match status" value="1"/>
</dbReference>
<dbReference type="InterPro" id="IPR029069">
    <property type="entry name" value="HotDog_dom_sf"/>
</dbReference>
<organism evidence="1 2">
    <name type="scientific">Punica granatum</name>
    <name type="common">Pomegranate</name>
    <dbReference type="NCBI Taxonomy" id="22663"/>
    <lineage>
        <taxon>Eukaryota</taxon>
        <taxon>Viridiplantae</taxon>
        <taxon>Streptophyta</taxon>
        <taxon>Embryophyta</taxon>
        <taxon>Tracheophyta</taxon>
        <taxon>Spermatophyta</taxon>
        <taxon>Magnoliopsida</taxon>
        <taxon>eudicotyledons</taxon>
        <taxon>Gunneridae</taxon>
        <taxon>Pentapetalae</taxon>
        <taxon>rosids</taxon>
        <taxon>malvids</taxon>
        <taxon>Myrtales</taxon>
        <taxon>Lythraceae</taxon>
        <taxon>Punica</taxon>
    </lineage>
</organism>
<gene>
    <name evidence="1" type="ORF">CDL15_Pgr000820</name>
</gene>
<evidence type="ECO:0000313" key="2">
    <source>
        <dbReference type="Proteomes" id="UP000197138"/>
    </source>
</evidence>
<dbReference type="PANTHER" id="PTHR43240:SF5">
    <property type="entry name" value="1,4-DIHYDROXY-2-NAPHTHOYL-COA THIOESTERASE 1"/>
    <property type="match status" value="1"/>
</dbReference>
<protein>
    <recommendedName>
        <fullName evidence="3">1,4-dihydroxy-2-naphthoyl-CoA thioesterase 1-like</fullName>
    </recommendedName>
</protein>
<dbReference type="GO" id="GO:0005777">
    <property type="term" value="C:peroxisome"/>
    <property type="evidence" value="ECO:0007669"/>
    <property type="project" value="TreeGrafter"/>
</dbReference>
<dbReference type="AlphaFoldDB" id="A0A218W4H0"/>
<proteinExistence type="predicted"/>
<dbReference type="Proteomes" id="UP000197138">
    <property type="component" value="Unassembled WGS sequence"/>
</dbReference>
<dbReference type="GO" id="GO:0042372">
    <property type="term" value="P:phylloquinone biosynthetic process"/>
    <property type="evidence" value="ECO:0007669"/>
    <property type="project" value="TreeGrafter"/>
</dbReference>
<dbReference type="Gene3D" id="3.10.129.10">
    <property type="entry name" value="Hotdog Thioesterase"/>
    <property type="match status" value="1"/>
</dbReference>
<dbReference type="NCBIfam" id="TIGR00369">
    <property type="entry name" value="unchar_dom_1"/>
    <property type="match status" value="1"/>
</dbReference>
<dbReference type="InterPro" id="IPR003736">
    <property type="entry name" value="PAAI_dom"/>
</dbReference>
<dbReference type="GO" id="GO:0061522">
    <property type="term" value="F:1,4-dihydroxy-2-naphthoyl-CoA thioesterase activity"/>
    <property type="evidence" value="ECO:0007669"/>
    <property type="project" value="TreeGrafter"/>
</dbReference>
<dbReference type="PANTHER" id="PTHR43240">
    <property type="entry name" value="1,4-DIHYDROXY-2-NAPHTHOYL-COA THIOESTERASE 1"/>
    <property type="match status" value="1"/>
</dbReference>
<sequence length="153" mass="16739">MEGTSSPSPLSEIFDVPLSAIGFNFEEVSPHRVTSSLLVTEKCVQPFKVLHVGVSALIAEAGGPWVGAHLLTGYKRVAGIQLSINHVKSVLLGKGKSQILILVWEVHLWKANPRNTQERLPVSSSRLTLLCNMPLPEHMKGRVDKIIKNCAKL</sequence>
<evidence type="ECO:0000313" key="1">
    <source>
        <dbReference type="EMBL" id="OWM67368.1"/>
    </source>
</evidence>
<dbReference type="EMBL" id="MTKT01005400">
    <property type="protein sequence ID" value="OWM67368.1"/>
    <property type="molecule type" value="Genomic_DNA"/>
</dbReference>
<evidence type="ECO:0008006" key="3">
    <source>
        <dbReference type="Google" id="ProtNLM"/>
    </source>
</evidence>
<dbReference type="SUPFAM" id="SSF54637">
    <property type="entry name" value="Thioesterase/thiol ester dehydrase-isomerase"/>
    <property type="match status" value="1"/>
</dbReference>
<comment type="caution">
    <text evidence="1">The sequence shown here is derived from an EMBL/GenBank/DDBJ whole genome shotgun (WGS) entry which is preliminary data.</text>
</comment>
<name>A0A218W4H0_PUNGR</name>